<sequence>MRYLVVSDCHYDRDILVKLRDYYRGKVDAMFYCGDSELASDDELWQDFAVVTGNCDYDPGYDKVVEYRHGDDRILMTHGHLYQVNFGLNHLEELAHEKGANLVFFGHTHQLGVQKLNGVIYLNPGSISYPRGAYASLQGTYAIVDTSDQAIDVTYHTRDFAPVAKLQAHFLKADCNK</sequence>
<dbReference type="NCBIfam" id="TIGR00040">
    <property type="entry name" value="yfcE"/>
    <property type="match status" value="1"/>
</dbReference>
<name>A0A0R1TKN9_9LACO</name>
<evidence type="ECO:0000259" key="3">
    <source>
        <dbReference type="Pfam" id="PF12850"/>
    </source>
</evidence>
<dbReference type="Proteomes" id="UP000051048">
    <property type="component" value="Unassembled WGS sequence"/>
</dbReference>
<comment type="similarity">
    <text evidence="1 2">Belongs to the metallophosphoesterase superfamily. YfcE family.</text>
</comment>
<dbReference type="InterPro" id="IPR000979">
    <property type="entry name" value="Phosphodiesterase_MJ0936/Vps29"/>
</dbReference>
<dbReference type="GO" id="GO:0016787">
    <property type="term" value="F:hydrolase activity"/>
    <property type="evidence" value="ECO:0007669"/>
    <property type="project" value="UniProtKB-UniRule"/>
</dbReference>
<dbReference type="InterPro" id="IPR029052">
    <property type="entry name" value="Metallo-depent_PP-like"/>
</dbReference>
<dbReference type="SUPFAM" id="SSF56300">
    <property type="entry name" value="Metallo-dependent phosphatases"/>
    <property type="match status" value="1"/>
</dbReference>
<comment type="caution">
    <text evidence="4">The sequence shown here is derived from an EMBL/GenBank/DDBJ whole genome shotgun (WGS) entry which is preliminary data.</text>
</comment>
<evidence type="ECO:0000313" key="5">
    <source>
        <dbReference type="Proteomes" id="UP000051048"/>
    </source>
</evidence>
<dbReference type="RefSeq" id="WP_056986806.1">
    <property type="nucleotide sequence ID" value="NZ_AZFH01000110.1"/>
</dbReference>
<dbReference type="STRING" id="1423740.FC36_GL000536"/>
<proteinExistence type="inferred from homology"/>
<dbReference type="GO" id="GO:0046872">
    <property type="term" value="F:metal ion binding"/>
    <property type="evidence" value="ECO:0007669"/>
    <property type="project" value="UniProtKB-KW"/>
</dbReference>
<evidence type="ECO:0000313" key="4">
    <source>
        <dbReference type="EMBL" id="KRL79362.1"/>
    </source>
</evidence>
<keyword evidence="2" id="KW-0479">Metal-binding</keyword>
<dbReference type="CDD" id="cd00841">
    <property type="entry name" value="MPP_YfcE"/>
    <property type="match status" value="1"/>
</dbReference>
<evidence type="ECO:0000256" key="1">
    <source>
        <dbReference type="ARBA" id="ARBA00008950"/>
    </source>
</evidence>
<dbReference type="Gene3D" id="3.60.21.10">
    <property type="match status" value="1"/>
</dbReference>
<dbReference type="EMBL" id="AZFH01000110">
    <property type="protein sequence ID" value="KRL79362.1"/>
    <property type="molecule type" value="Genomic_DNA"/>
</dbReference>
<dbReference type="OrthoDB" id="9800565at2"/>
<dbReference type="PANTHER" id="PTHR11124">
    <property type="entry name" value="VACUOLAR SORTING PROTEIN VPS29"/>
    <property type="match status" value="1"/>
</dbReference>
<comment type="cofactor">
    <cofactor evidence="2">
        <name>a divalent metal cation</name>
        <dbReference type="ChEBI" id="CHEBI:60240"/>
    </cofactor>
</comment>
<dbReference type="InterPro" id="IPR041802">
    <property type="entry name" value="MPP_YfcE"/>
</dbReference>
<dbReference type="AlphaFoldDB" id="A0A0R1TKN9"/>
<dbReference type="Pfam" id="PF12850">
    <property type="entry name" value="Metallophos_2"/>
    <property type="match status" value="1"/>
</dbReference>
<feature type="domain" description="Calcineurin-like phosphoesterase" evidence="3">
    <location>
        <begin position="1"/>
        <end position="148"/>
    </location>
</feature>
<dbReference type="InterPro" id="IPR024654">
    <property type="entry name" value="Calcineurin-like_PHP_lpxH"/>
</dbReference>
<dbReference type="PATRIC" id="fig|1423740.3.peg.581"/>
<gene>
    <name evidence="4" type="ORF">FC36_GL000536</name>
</gene>
<reference evidence="4 5" key="1">
    <citation type="journal article" date="2015" name="Genome Announc.">
        <title>Expanding the biotechnology potential of lactobacilli through comparative genomics of 213 strains and associated genera.</title>
        <authorList>
            <person name="Sun Z."/>
            <person name="Harris H.M."/>
            <person name="McCann A."/>
            <person name="Guo C."/>
            <person name="Argimon S."/>
            <person name="Zhang W."/>
            <person name="Yang X."/>
            <person name="Jeffery I.B."/>
            <person name="Cooney J.C."/>
            <person name="Kagawa T.F."/>
            <person name="Liu W."/>
            <person name="Song Y."/>
            <person name="Salvetti E."/>
            <person name="Wrobel A."/>
            <person name="Rasinkangas P."/>
            <person name="Parkhill J."/>
            <person name="Rea M.C."/>
            <person name="O'Sullivan O."/>
            <person name="Ritari J."/>
            <person name="Douillard F.P."/>
            <person name="Paul Ross R."/>
            <person name="Yang R."/>
            <person name="Briner A.E."/>
            <person name="Felis G.E."/>
            <person name="de Vos W.M."/>
            <person name="Barrangou R."/>
            <person name="Klaenhammer T.R."/>
            <person name="Caufield P.W."/>
            <person name="Cui Y."/>
            <person name="Zhang H."/>
            <person name="O'Toole P.W."/>
        </authorList>
    </citation>
    <scope>NUCLEOTIDE SEQUENCE [LARGE SCALE GENOMIC DNA]</scope>
    <source>
        <strain evidence="4 5">DSM 15833</strain>
    </source>
</reference>
<evidence type="ECO:0000256" key="2">
    <source>
        <dbReference type="RuleBase" id="RU362039"/>
    </source>
</evidence>
<organism evidence="4 5">
    <name type="scientific">Ligilactobacillus equi DSM 15833 = JCM 10991</name>
    <dbReference type="NCBI Taxonomy" id="1423740"/>
    <lineage>
        <taxon>Bacteria</taxon>
        <taxon>Bacillati</taxon>
        <taxon>Bacillota</taxon>
        <taxon>Bacilli</taxon>
        <taxon>Lactobacillales</taxon>
        <taxon>Lactobacillaceae</taxon>
        <taxon>Ligilactobacillus</taxon>
    </lineage>
</organism>
<accession>A0A0R1TKN9</accession>
<protein>
    <recommendedName>
        <fullName evidence="2">Phosphoesterase</fullName>
        <ecNumber evidence="2">3.1.4.-</ecNumber>
    </recommendedName>
</protein>
<dbReference type="EC" id="3.1.4.-" evidence="2"/>